<dbReference type="AlphaFoldDB" id="A0AAV2JHU6"/>
<feature type="compositionally biased region" description="Polar residues" evidence="1">
    <location>
        <begin position="65"/>
        <end position="79"/>
    </location>
</feature>
<reference evidence="2 3" key="1">
    <citation type="submission" date="2024-04" db="EMBL/GenBank/DDBJ databases">
        <authorList>
            <person name="Waldvogel A.-M."/>
            <person name="Schoenle A."/>
        </authorList>
    </citation>
    <scope>NUCLEOTIDE SEQUENCE [LARGE SCALE GENOMIC DNA]</scope>
</reference>
<feature type="compositionally biased region" description="Basic and acidic residues" evidence="1">
    <location>
        <begin position="35"/>
        <end position="44"/>
    </location>
</feature>
<organism evidence="2 3">
    <name type="scientific">Knipowitschia caucasica</name>
    <name type="common">Caucasian dwarf goby</name>
    <name type="synonym">Pomatoschistus caucasicus</name>
    <dbReference type="NCBI Taxonomy" id="637954"/>
    <lineage>
        <taxon>Eukaryota</taxon>
        <taxon>Metazoa</taxon>
        <taxon>Chordata</taxon>
        <taxon>Craniata</taxon>
        <taxon>Vertebrata</taxon>
        <taxon>Euteleostomi</taxon>
        <taxon>Actinopterygii</taxon>
        <taxon>Neopterygii</taxon>
        <taxon>Teleostei</taxon>
        <taxon>Neoteleostei</taxon>
        <taxon>Acanthomorphata</taxon>
        <taxon>Gobiaria</taxon>
        <taxon>Gobiiformes</taxon>
        <taxon>Gobioidei</taxon>
        <taxon>Gobiidae</taxon>
        <taxon>Gobiinae</taxon>
        <taxon>Knipowitschia</taxon>
    </lineage>
</organism>
<keyword evidence="3" id="KW-1185">Reference proteome</keyword>
<evidence type="ECO:0000313" key="2">
    <source>
        <dbReference type="EMBL" id="CAL1574869.1"/>
    </source>
</evidence>
<feature type="region of interest" description="Disordered" evidence="1">
    <location>
        <begin position="35"/>
        <end position="79"/>
    </location>
</feature>
<evidence type="ECO:0000256" key="1">
    <source>
        <dbReference type="SAM" id="MobiDB-lite"/>
    </source>
</evidence>
<accession>A0AAV2JHU6</accession>
<gene>
    <name evidence="2" type="ORF">KC01_LOCUS6543</name>
</gene>
<protein>
    <submittedName>
        <fullName evidence="2">Uncharacterized protein</fullName>
    </submittedName>
</protein>
<name>A0AAV2JHU6_KNICA</name>
<evidence type="ECO:0000313" key="3">
    <source>
        <dbReference type="Proteomes" id="UP001497482"/>
    </source>
</evidence>
<dbReference type="Proteomes" id="UP001497482">
    <property type="component" value="Chromosome 12"/>
</dbReference>
<sequence length="79" mass="8305">MAGLSTDGTGGGVVAVVREHKRRLLGVRVLFSPKQEDTRGDVGKEGGGVGDGRSLQNVHKDASTHQRSQLFKSVTGTMS</sequence>
<proteinExistence type="predicted"/>
<dbReference type="EMBL" id="OZ035834">
    <property type="protein sequence ID" value="CAL1574869.1"/>
    <property type="molecule type" value="Genomic_DNA"/>
</dbReference>